<name>A0AAV5AJ58_9AGAM</name>
<keyword evidence="3" id="KW-1185">Reference proteome</keyword>
<feature type="region of interest" description="Disordered" evidence="1">
    <location>
        <begin position="345"/>
        <end position="405"/>
    </location>
</feature>
<accession>A0AAV5AJ58</accession>
<feature type="compositionally biased region" description="Basic and acidic residues" evidence="1">
    <location>
        <begin position="386"/>
        <end position="405"/>
    </location>
</feature>
<gene>
    <name evidence="2" type="ORF">Clacol_008664</name>
</gene>
<dbReference type="Proteomes" id="UP001050691">
    <property type="component" value="Unassembled WGS sequence"/>
</dbReference>
<feature type="compositionally biased region" description="Basic and acidic residues" evidence="1">
    <location>
        <begin position="87"/>
        <end position="96"/>
    </location>
</feature>
<protein>
    <submittedName>
        <fullName evidence="2">Uncharacterized protein</fullName>
    </submittedName>
</protein>
<organism evidence="2 3">
    <name type="scientific">Clathrus columnatus</name>
    <dbReference type="NCBI Taxonomy" id="1419009"/>
    <lineage>
        <taxon>Eukaryota</taxon>
        <taxon>Fungi</taxon>
        <taxon>Dikarya</taxon>
        <taxon>Basidiomycota</taxon>
        <taxon>Agaricomycotina</taxon>
        <taxon>Agaricomycetes</taxon>
        <taxon>Phallomycetidae</taxon>
        <taxon>Phallales</taxon>
        <taxon>Clathraceae</taxon>
        <taxon>Clathrus</taxon>
    </lineage>
</organism>
<feature type="compositionally biased region" description="Polar residues" evidence="1">
    <location>
        <begin position="366"/>
        <end position="377"/>
    </location>
</feature>
<dbReference type="AlphaFoldDB" id="A0AAV5AJ58"/>
<dbReference type="EMBL" id="BPWL01000009">
    <property type="protein sequence ID" value="GJJ14400.1"/>
    <property type="molecule type" value="Genomic_DNA"/>
</dbReference>
<proteinExistence type="predicted"/>
<reference evidence="2" key="1">
    <citation type="submission" date="2021-10" db="EMBL/GenBank/DDBJ databases">
        <title>De novo Genome Assembly of Clathrus columnatus (Basidiomycota, Fungi) Using Illumina and Nanopore Sequence Data.</title>
        <authorList>
            <person name="Ogiso-Tanaka E."/>
            <person name="Itagaki H."/>
            <person name="Hosoya T."/>
            <person name="Hosaka K."/>
        </authorList>
    </citation>
    <scope>NUCLEOTIDE SEQUENCE</scope>
    <source>
        <strain evidence="2">MO-923</strain>
    </source>
</reference>
<sequence>MVKTIFTSEQRRWLQPHAREYNRRVQKLVPGETGSQYARARAEQFASRWSSLADGQVTTREEIITAGRNFPPLLNIGNAYSPNASQFEKEGNEKAETSASTALRREEQEPALAEGQARYREDQEMLDEQIMTVNQNRKFTNRQLLKASLERVLQIYSNKTDASFYVLMSLPSDKINQSPIVSRFECSSMPEFPNFQTYSQTEQAILKQWKTYAGAIEKRRALLDRVKDMLTLDEEGYPEIPPVNYNLKEVGEILTTYLEYTWYKLHENTTAPQTVHDISWAGIESNPTKYINVAMLPSLLLPFRMPTEFTPEQILGLRQFLEQNANRPFAERFPFIVQLEEGNGAERVNSPLPPSSPPPLSTPSTIRRQTIIPGTTPQNPPLMIPEKPEKNKRPRVTSDDHGDTAELLRAAKIRRQQT</sequence>
<evidence type="ECO:0000256" key="1">
    <source>
        <dbReference type="SAM" id="MobiDB-lite"/>
    </source>
</evidence>
<feature type="compositionally biased region" description="Pro residues" evidence="1">
    <location>
        <begin position="351"/>
        <end position="361"/>
    </location>
</feature>
<evidence type="ECO:0000313" key="3">
    <source>
        <dbReference type="Proteomes" id="UP001050691"/>
    </source>
</evidence>
<evidence type="ECO:0000313" key="2">
    <source>
        <dbReference type="EMBL" id="GJJ14400.1"/>
    </source>
</evidence>
<comment type="caution">
    <text evidence="2">The sequence shown here is derived from an EMBL/GenBank/DDBJ whole genome shotgun (WGS) entry which is preliminary data.</text>
</comment>
<feature type="region of interest" description="Disordered" evidence="1">
    <location>
        <begin position="84"/>
        <end position="114"/>
    </location>
</feature>